<dbReference type="SUPFAM" id="SSF56784">
    <property type="entry name" value="HAD-like"/>
    <property type="match status" value="1"/>
</dbReference>
<sequence>MNDAASHGRPVAAFDFDKTLINIDVAYHFLDTAIKRCRVRRLAAGILMPVLLPLLLLRPSRIIAMSTMMWIATFPLRGRTARDVFSAFAAGVFSPPLNGRFYDEGLSALAAHQRLGHQCLIISGSPQELVRQVARTMLKQDIVVIGSQVSPFLGGLVYRRYCMGTGKIKLAKARGLLHGHWGYGYSDSASDVPLLAHCRHRFLVNPGKKTIKRVKAALGGRVTLLNWAKTTIENLDKN</sequence>
<proteinExistence type="predicted"/>
<evidence type="ECO:0000313" key="3">
    <source>
        <dbReference type="Proteomes" id="UP000427906"/>
    </source>
</evidence>
<dbReference type="EMBL" id="AP021874">
    <property type="protein sequence ID" value="BBO68165.1"/>
    <property type="molecule type" value="Genomic_DNA"/>
</dbReference>
<dbReference type="InterPro" id="IPR023214">
    <property type="entry name" value="HAD_sf"/>
</dbReference>
<keyword evidence="2" id="KW-0378">Hydrolase</keyword>
<name>A0A5K7YIF2_9BACT</name>
<dbReference type="InterPro" id="IPR036412">
    <property type="entry name" value="HAD-like_sf"/>
</dbReference>
<evidence type="ECO:0000313" key="2">
    <source>
        <dbReference type="EMBL" id="BBO68165.1"/>
    </source>
</evidence>
<dbReference type="AlphaFoldDB" id="A0A5K7YIF2"/>
<protein>
    <submittedName>
        <fullName evidence="2">Hydrolase</fullName>
    </submittedName>
</protein>
<keyword evidence="1" id="KW-1133">Transmembrane helix</keyword>
<dbReference type="GO" id="GO:0016787">
    <property type="term" value="F:hydrolase activity"/>
    <property type="evidence" value="ECO:0007669"/>
    <property type="project" value="UniProtKB-KW"/>
</dbReference>
<keyword evidence="1" id="KW-0812">Transmembrane</keyword>
<keyword evidence="1" id="KW-0472">Membrane</keyword>
<dbReference type="Gene3D" id="3.40.50.1000">
    <property type="entry name" value="HAD superfamily/HAD-like"/>
    <property type="match status" value="1"/>
</dbReference>
<reference evidence="2 3" key="1">
    <citation type="submission" date="2019-11" db="EMBL/GenBank/DDBJ databases">
        <title>Comparative genomics of hydrocarbon-degrading Desulfosarcina strains.</title>
        <authorList>
            <person name="Watanabe M."/>
            <person name="Kojima H."/>
            <person name="Fukui M."/>
        </authorList>
    </citation>
    <scope>NUCLEOTIDE SEQUENCE [LARGE SCALE GENOMIC DNA]</scope>
    <source>
        <strain evidence="2 3">PL12</strain>
    </source>
</reference>
<feature type="transmembrane region" description="Helical" evidence="1">
    <location>
        <begin position="39"/>
        <end position="57"/>
    </location>
</feature>
<dbReference type="KEGG" id="dalk:DSCA_20950"/>
<dbReference type="RefSeq" id="WP_167527702.1">
    <property type="nucleotide sequence ID" value="NZ_AP021874.1"/>
</dbReference>
<accession>A0A5K7YIF2</accession>
<organism evidence="2 3">
    <name type="scientific">Desulfosarcina alkanivorans</name>
    <dbReference type="NCBI Taxonomy" id="571177"/>
    <lineage>
        <taxon>Bacteria</taxon>
        <taxon>Pseudomonadati</taxon>
        <taxon>Thermodesulfobacteriota</taxon>
        <taxon>Desulfobacteria</taxon>
        <taxon>Desulfobacterales</taxon>
        <taxon>Desulfosarcinaceae</taxon>
        <taxon>Desulfosarcina</taxon>
    </lineage>
</organism>
<evidence type="ECO:0000256" key="1">
    <source>
        <dbReference type="SAM" id="Phobius"/>
    </source>
</evidence>
<dbReference type="Proteomes" id="UP000427906">
    <property type="component" value="Chromosome"/>
</dbReference>
<dbReference type="Pfam" id="PF12710">
    <property type="entry name" value="HAD"/>
    <property type="match status" value="1"/>
</dbReference>
<gene>
    <name evidence="2" type="ORF">DSCA_20950</name>
</gene>
<dbReference type="Gene3D" id="1.20.1440.100">
    <property type="entry name" value="SG protein - dephosphorylation function"/>
    <property type="match status" value="1"/>
</dbReference>
<keyword evidence="3" id="KW-1185">Reference proteome</keyword>